<evidence type="ECO:0000313" key="3">
    <source>
        <dbReference type="Proteomes" id="UP000777438"/>
    </source>
</evidence>
<organism evidence="2 3">
    <name type="scientific">Thelonectria olida</name>
    <dbReference type="NCBI Taxonomy" id="1576542"/>
    <lineage>
        <taxon>Eukaryota</taxon>
        <taxon>Fungi</taxon>
        <taxon>Dikarya</taxon>
        <taxon>Ascomycota</taxon>
        <taxon>Pezizomycotina</taxon>
        <taxon>Sordariomycetes</taxon>
        <taxon>Hypocreomycetidae</taxon>
        <taxon>Hypocreales</taxon>
        <taxon>Nectriaceae</taxon>
        <taxon>Thelonectria</taxon>
    </lineage>
</organism>
<dbReference type="InterPro" id="IPR050471">
    <property type="entry name" value="AB_hydrolase"/>
</dbReference>
<name>A0A9P9AEI5_9HYPO</name>
<gene>
    <name evidence="2" type="ORF">B0T10DRAFT_553632</name>
</gene>
<dbReference type="OrthoDB" id="8119704at2759"/>
<dbReference type="PANTHER" id="PTHR43433:SF5">
    <property type="entry name" value="AB HYDROLASE-1 DOMAIN-CONTAINING PROTEIN"/>
    <property type="match status" value="1"/>
</dbReference>
<dbReference type="PANTHER" id="PTHR43433">
    <property type="entry name" value="HYDROLASE, ALPHA/BETA FOLD FAMILY PROTEIN"/>
    <property type="match status" value="1"/>
</dbReference>
<sequence length="289" mass="31793">MTTYETASDQFITVGKDRLAFRSIGSVRGVPLVLLAYFRGTMDHWDPVLINHLAARRHVVLIDNSGVGRSEGTIPKTIVDFAQVYIDAVRGIGFNQIDLMGFSLGGTVAQMMALKAPNLVRRLILCATIPSFGDGVVLPDFEMFGKLKAATTLEEHRNAFLEGFFTSSKRSQELGEAVWERITSSRPHRASYVDADGADKQAAAFSRFMNASEAEAGSYDRFDELNIPVLIANGSQDVLMPTENSILMWRKLKSSAGYLHLYPDSGHGFLFQQAESVAFSINAFLDNGL</sequence>
<dbReference type="Gene3D" id="3.40.50.1820">
    <property type="entry name" value="alpha/beta hydrolase"/>
    <property type="match status" value="1"/>
</dbReference>
<reference evidence="2 3" key="1">
    <citation type="journal article" date="2021" name="Nat. Commun.">
        <title>Genetic determinants of endophytism in the Arabidopsis root mycobiome.</title>
        <authorList>
            <person name="Mesny F."/>
            <person name="Miyauchi S."/>
            <person name="Thiergart T."/>
            <person name="Pickel B."/>
            <person name="Atanasova L."/>
            <person name="Karlsson M."/>
            <person name="Huettel B."/>
            <person name="Barry K.W."/>
            <person name="Haridas S."/>
            <person name="Chen C."/>
            <person name="Bauer D."/>
            <person name="Andreopoulos W."/>
            <person name="Pangilinan J."/>
            <person name="LaButti K."/>
            <person name="Riley R."/>
            <person name="Lipzen A."/>
            <person name="Clum A."/>
            <person name="Drula E."/>
            <person name="Henrissat B."/>
            <person name="Kohler A."/>
            <person name="Grigoriev I.V."/>
            <person name="Martin F.M."/>
            <person name="Hacquard S."/>
        </authorList>
    </citation>
    <scope>NUCLEOTIDE SEQUENCE [LARGE SCALE GENOMIC DNA]</scope>
    <source>
        <strain evidence="2 3">MPI-CAGE-CH-0241</strain>
    </source>
</reference>
<accession>A0A9P9AEI5</accession>
<feature type="domain" description="AB hydrolase-1" evidence="1">
    <location>
        <begin position="38"/>
        <end position="272"/>
    </location>
</feature>
<dbReference type="EMBL" id="JAGPYM010000067">
    <property type="protein sequence ID" value="KAH6869690.1"/>
    <property type="molecule type" value="Genomic_DNA"/>
</dbReference>
<keyword evidence="2" id="KW-0378">Hydrolase</keyword>
<dbReference type="InterPro" id="IPR000073">
    <property type="entry name" value="AB_hydrolase_1"/>
</dbReference>
<dbReference type="GO" id="GO:0016787">
    <property type="term" value="F:hydrolase activity"/>
    <property type="evidence" value="ECO:0007669"/>
    <property type="project" value="UniProtKB-KW"/>
</dbReference>
<dbReference type="SUPFAM" id="SSF53474">
    <property type="entry name" value="alpha/beta-Hydrolases"/>
    <property type="match status" value="1"/>
</dbReference>
<proteinExistence type="predicted"/>
<evidence type="ECO:0000313" key="2">
    <source>
        <dbReference type="EMBL" id="KAH6869690.1"/>
    </source>
</evidence>
<comment type="caution">
    <text evidence="2">The sequence shown here is derived from an EMBL/GenBank/DDBJ whole genome shotgun (WGS) entry which is preliminary data.</text>
</comment>
<dbReference type="Proteomes" id="UP000777438">
    <property type="component" value="Unassembled WGS sequence"/>
</dbReference>
<dbReference type="Pfam" id="PF00561">
    <property type="entry name" value="Abhydrolase_1"/>
    <property type="match status" value="1"/>
</dbReference>
<dbReference type="InterPro" id="IPR029058">
    <property type="entry name" value="AB_hydrolase_fold"/>
</dbReference>
<protein>
    <submittedName>
        <fullName evidence="2">Alpha/Beta hydrolase protein</fullName>
    </submittedName>
</protein>
<keyword evidence="3" id="KW-1185">Reference proteome</keyword>
<dbReference type="PRINTS" id="PR00111">
    <property type="entry name" value="ABHYDROLASE"/>
</dbReference>
<dbReference type="AlphaFoldDB" id="A0A9P9AEI5"/>
<evidence type="ECO:0000259" key="1">
    <source>
        <dbReference type="Pfam" id="PF00561"/>
    </source>
</evidence>